<reference evidence="2" key="1">
    <citation type="submission" date="2022-01" db="EMBL/GenBank/DDBJ databases">
        <authorList>
            <person name="King R."/>
        </authorList>
    </citation>
    <scope>NUCLEOTIDE SEQUENCE</scope>
</reference>
<sequence length="409" mass="46203">MFESVATLGEDDLELDNSFAPIFSSTQDSYCQKRQNEESKEIPKKIKLETKVSPFLRTPSSEHKNNSIYSPNNVTKRIFPGPAGLLGDHFKSFNQQSEFIRKNYIEDEEDFPFCSQATSATFAEGPWKLMKEDFHTVNGEQLYEKYTISWIKKNYSHKKLLDIYKTPFLAAVIQNLDTVDGESPSVHVTLRDTTGVIEATILYSFYKENAAYLTTGSVIVLKPIGVLTSLESHCLTITAGNLLVIYHQKESNVDEGPTNENIIKKIVLQPSTTEEIWKEANSDLMKNKTNSSKSINNNKPQFSNVYSNYNKLSSVSVSNTNDSLLAVPKVIANMSVSQSNITNAASQNNVKKKFDFKNNIKKTELSDISDAKNNVRYCNSPLPQNNEKDTEIWKTMLEDVDEDLLFGDF</sequence>
<evidence type="ECO:0000259" key="1">
    <source>
        <dbReference type="Pfam" id="PF15072"/>
    </source>
</evidence>
<dbReference type="Proteomes" id="UP001153636">
    <property type="component" value="Chromosome 4"/>
</dbReference>
<feature type="domain" description="Homologous recombination OB-fold protein OB-fold" evidence="1">
    <location>
        <begin position="164"/>
        <end position="248"/>
    </location>
</feature>
<protein>
    <recommendedName>
        <fullName evidence="1">Homologous recombination OB-fold protein OB-fold domain-containing protein</fullName>
    </recommendedName>
</protein>
<dbReference type="InterPro" id="IPR058570">
    <property type="entry name" value="HROB_OB"/>
</dbReference>
<gene>
    <name evidence="2" type="ORF">PSYICH_LOCUS10559</name>
</gene>
<name>A0A9P0D4M5_9CUCU</name>
<organism evidence="2 3">
    <name type="scientific">Psylliodes chrysocephalus</name>
    <dbReference type="NCBI Taxonomy" id="3402493"/>
    <lineage>
        <taxon>Eukaryota</taxon>
        <taxon>Metazoa</taxon>
        <taxon>Ecdysozoa</taxon>
        <taxon>Arthropoda</taxon>
        <taxon>Hexapoda</taxon>
        <taxon>Insecta</taxon>
        <taxon>Pterygota</taxon>
        <taxon>Neoptera</taxon>
        <taxon>Endopterygota</taxon>
        <taxon>Coleoptera</taxon>
        <taxon>Polyphaga</taxon>
        <taxon>Cucujiformia</taxon>
        <taxon>Chrysomeloidea</taxon>
        <taxon>Chrysomelidae</taxon>
        <taxon>Galerucinae</taxon>
        <taxon>Alticini</taxon>
        <taxon>Psylliodes</taxon>
    </lineage>
</organism>
<dbReference type="EMBL" id="OV651816">
    <property type="protein sequence ID" value="CAH1110162.1"/>
    <property type="molecule type" value="Genomic_DNA"/>
</dbReference>
<accession>A0A9P0D4M5</accession>
<dbReference type="AlphaFoldDB" id="A0A9P0D4M5"/>
<dbReference type="Pfam" id="PF15072">
    <property type="entry name" value="HROB"/>
    <property type="match status" value="1"/>
</dbReference>
<evidence type="ECO:0000313" key="2">
    <source>
        <dbReference type="EMBL" id="CAH1110162.1"/>
    </source>
</evidence>
<keyword evidence="3" id="KW-1185">Reference proteome</keyword>
<evidence type="ECO:0000313" key="3">
    <source>
        <dbReference type="Proteomes" id="UP001153636"/>
    </source>
</evidence>
<dbReference type="GO" id="GO:0000725">
    <property type="term" value="P:recombinational repair"/>
    <property type="evidence" value="ECO:0007669"/>
    <property type="project" value="InterPro"/>
</dbReference>
<proteinExistence type="predicted"/>
<dbReference type="OrthoDB" id="21443at2759"/>